<dbReference type="GO" id="GO:0005886">
    <property type="term" value="C:plasma membrane"/>
    <property type="evidence" value="ECO:0007669"/>
    <property type="project" value="UniProtKB-SubCell"/>
</dbReference>
<feature type="chain" id="PRO_5039267919" evidence="7">
    <location>
        <begin position="23"/>
        <end position="312"/>
    </location>
</feature>
<dbReference type="PANTHER" id="PTHR30532">
    <property type="entry name" value="IRON III DICITRATE-BINDING PERIPLASMIC PROTEIN"/>
    <property type="match status" value="1"/>
</dbReference>
<evidence type="ECO:0000256" key="7">
    <source>
        <dbReference type="SAM" id="SignalP"/>
    </source>
</evidence>
<feature type="signal peptide" evidence="7">
    <location>
        <begin position="1"/>
        <end position="22"/>
    </location>
</feature>
<evidence type="ECO:0000256" key="4">
    <source>
        <dbReference type="ARBA" id="ARBA00022729"/>
    </source>
</evidence>
<name>A0A6A8LFS2_BACVE</name>
<organism evidence="9">
    <name type="scientific">Bacillus velezensis</name>
    <dbReference type="NCBI Taxonomy" id="492670"/>
    <lineage>
        <taxon>Bacteria</taxon>
        <taxon>Bacillati</taxon>
        <taxon>Bacillota</taxon>
        <taxon>Bacilli</taxon>
        <taxon>Bacillales</taxon>
        <taxon>Bacillaceae</taxon>
        <taxon>Bacillus</taxon>
        <taxon>Bacillus amyloliquefaciens group</taxon>
    </lineage>
</organism>
<comment type="subcellular location">
    <subcellularLocation>
        <location evidence="1">Cell membrane</location>
        <topology evidence="1">Lipid-anchor</topology>
    </subcellularLocation>
</comment>
<dbReference type="AlphaFoldDB" id="A0A6A8LFS2"/>
<dbReference type="GO" id="GO:0030288">
    <property type="term" value="C:outer membrane-bounded periplasmic space"/>
    <property type="evidence" value="ECO:0007669"/>
    <property type="project" value="TreeGrafter"/>
</dbReference>
<dbReference type="PROSITE" id="PS51257">
    <property type="entry name" value="PROKAR_LIPOPROTEIN"/>
    <property type="match status" value="1"/>
</dbReference>
<dbReference type="PROSITE" id="PS50983">
    <property type="entry name" value="FE_B12_PBP"/>
    <property type="match status" value="1"/>
</dbReference>
<evidence type="ECO:0000256" key="6">
    <source>
        <dbReference type="ARBA" id="ARBA00023288"/>
    </source>
</evidence>
<dbReference type="PANTHER" id="PTHR30532:SF26">
    <property type="entry name" value="IRON(3+)-HYDROXAMATE-BINDING PROTEIN FHUD"/>
    <property type="match status" value="1"/>
</dbReference>
<dbReference type="InterPro" id="IPR002491">
    <property type="entry name" value="ABC_transptr_periplasmic_BD"/>
</dbReference>
<evidence type="ECO:0000313" key="9">
    <source>
        <dbReference type="EMBL" id="MSE01070.1"/>
    </source>
</evidence>
<evidence type="ECO:0000256" key="3">
    <source>
        <dbReference type="ARBA" id="ARBA00022448"/>
    </source>
</evidence>
<evidence type="ECO:0000256" key="1">
    <source>
        <dbReference type="ARBA" id="ARBA00004193"/>
    </source>
</evidence>
<dbReference type="Gene3D" id="3.40.50.1980">
    <property type="entry name" value="Nitrogenase molybdenum iron protein domain"/>
    <property type="match status" value="2"/>
</dbReference>
<gene>
    <name evidence="9" type="ORF">GKC39_03210</name>
</gene>
<dbReference type="SUPFAM" id="SSF53807">
    <property type="entry name" value="Helical backbone' metal receptor"/>
    <property type="match status" value="1"/>
</dbReference>
<comment type="caution">
    <text evidence="9">The sequence shown here is derived from an EMBL/GenBank/DDBJ whole genome shotgun (WGS) entry which is preliminary data.</text>
</comment>
<comment type="similarity">
    <text evidence="2">Belongs to the bacterial solute-binding protein 8 family.</text>
</comment>
<feature type="domain" description="Fe/B12 periplasmic-binding" evidence="8">
    <location>
        <begin position="57"/>
        <end position="312"/>
    </location>
</feature>
<dbReference type="EMBL" id="WKKV01000001">
    <property type="protein sequence ID" value="MSE01070.1"/>
    <property type="molecule type" value="Genomic_DNA"/>
</dbReference>
<keyword evidence="4 7" id="KW-0732">Signal</keyword>
<reference evidence="9" key="1">
    <citation type="submission" date="2019-11" db="EMBL/GenBank/DDBJ databases">
        <title>Draft Genome Sequence of Plant Growth-Promoting Rhizosphere-Associated Bacteria.</title>
        <authorList>
            <person name="Vasilyev I.Y."/>
            <person name="Radchenko V."/>
            <person name="Ilnitskaya E.V."/>
        </authorList>
    </citation>
    <scope>NUCLEOTIDE SEQUENCE</scope>
    <source>
        <strain evidence="9">VRA_517_n</strain>
    </source>
</reference>
<dbReference type="Pfam" id="PF01497">
    <property type="entry name" value="Peripla_BP_2"/>
    <property type="match status" value="1"/>
</dbReference>
<sequence length="312" mass="34273">MFHTYKKIGAALIAVLLFAALAACGNSSDTKGSSEKEETITYKAENGNIKIPKHPKRVVVMADGYYGDFKQLGINVVGAPQNVFKNPYYKGKTKGVTNIGDGTSVEKIIDLKPDLIVVWTTQGADIEKLEKIAPTIAIKYDKLSNIDQFKEFAKMTGTEDKADKWLAEWDKKTAAAKTKVQKAVGSKTISIMQTNGKDIYVFGKDFGRGGSIIYDKLGLKATKLTQEKAINQGPGYASISLEKLPDFAGDYIFMGPWQAGGDDKGVLDSSIWKNLDAVKQNHVYRIDPIGFYFSDPISLEGQLDYITKSLTK</sequence>
<proteinExistence type="inferred from homology"/>
<dbReference type="InterPro" id="IPR051313">
    <property type="entry name" value="Bact_iron-sidero_bind"/>
</dbReference>
<keyword evidence="6" id="KW-0449">Lipoprotein</keyword>
<evidence type="ECO:0000259" key="8">
    <source>
        <dbReference type="PROSITE" id="PS50983"/>
    </source>
</evidence>
<dbReference type="GO" id="GO:1901678">
    <property type="term" value="P:iron coordination entity transport"/>
    <property type="evidence" value="ECO:0007669"/>
    <property type="project" value="UniProtKB-ARBA"/>
</dbReference>
<evidence type="ECO:0000256" key="5">
    <source>
        <dbReference type="ARBA" id="ARBA00023139"/>
    </source>
</evidence>
<accession>A0A6A8LFS2</accession>
<dbReference type="CDD" id="cd01138">
    <property type="entry name" value="FeuA"/>
    <property type="match status" value="1"/>
</dbReference>
<dbReference type="RefSeq" id="WP_073981936.1">
    <property type="nucleotide sequence ID" value="NZ_CP023133.1"/>
</dbReference>
<keyword evidence="3" id="KW-0813">Transport</keyword>
<evidence type="ECO:0000256" key="2">
    <source>
        <dbReference type="ARBA" id="ARBA00008814"/>
    </source>
</evidence>
<keyword evidence="5" id="KW-0564">Palmitate</keyword>
<protein>
    <submittedName>
        <fullName evidence="9">ABC transporter substrate-binding protein</fullName>
    </submittedName>
</protein>